<sequence length="648" mass="70569">MEGVVTTGNDRFPVTGGEVSFTAVPGPAVLALISQGRAVDTIPILVGDVGTQTLRQVVSAAKVVDDATQREIEKLAAQAVDLVDSSVENALKAQDGATRAETAASNAKQFETSASTSASAAASSASKAATSVLNADKSATAAKRDADRAEQASKETIAQVEGDYATRPYVDSQTWDRGMLSSPVELLSLKPGQYGIFSSSVYKGMNLPGNSAGLLTVDYLDGPNGRIHGRFWWEYQDSTYGRICYSASSYNGNFRGWQPDNTWHKMPLTTSDKIVDLPPGRYPVTSKSVADALGLPWAGMGYLEMEWLGMSAYQRVDWWTGANPTHHWRISIYNKGWDAATWEHLHGAETSEAETDDGEENNYQLAGAEAAIEAMLTTNDPTISYEPDRAALVGDLKRREGPVHVGDAGALALVFDHGTTAFRDWVWPELKKRDLVGTMSLAPEIHLDEKGDSRHRATNDEIKAWVNDGLAIASHSGDHAGAKTTTDIYRQIVVSKQTLETKLDTKVDCWVQPGYSTSLGTYKGFGTGQNAIDYTASMAGRLLQQTYPVITGYVGDDYIYPMQELPVGVRRSLIEKKDTVAQVRDYVQQTAEKGLKHISFFHPYALPESSDIYATKKDYIDFLDLVAELRDAGKLKVLTLPQLAIAEK</sequence>
<dbReference type="Pfam" id="PF01522">
    <property type="entry name" value="Polysacc_deac_1"/>
    <property type="match status" value="1"/>
</dbReference>
<name>C6R9G5_9CORY</name>
<gene>
    <name evidence="2" type="ORF">CORTU0001_0528</name>
</gene>
<evidence type="ECO:0000313" key="3">
    <source>
        <dbReference type="Proteomes" id="UP000004384"/>
    </source>
</evidence>
<dbReference type="InterPro" id="IPR011330">
    <property type="entry name" value="Glyco_hydro/deAcase_b/a-brl"/>
</dbReference>
<dbReference type="SUPFAM" id="SSF88713">
    <property type="entry name" value="Glycoside hydrolase/deacetylase"/>
    <property type="match status" value="1"/>
</dbReference>
<organism evidence="2 3">
    <name type="scientific">Corynebacterium tuberculostearicum SK141</name>
    <dbReference type="NCBI Taxonomy" id="553206"/>
    <lineage>
        <taxon>Bacteria</taxon>
        <taxon>Bacillati</taxon>
        <taxon>Actinomycetota</taxon>
        <taxon>Actinomycetes</taxon>
        <taxon>Mycobacteriales</taxon>
        <taxon>Corynebacteriaceae</taxon>
        <taxon>Corynebacterium</taxon>
    </lineage>
</organism>
<accession>C6R9G5</accession>
<comment type="caution">
    <text evidence="2">The sequence shown here is derived from an EMBL/GenBank/DDBJ whole genome shotgun (WGS) entry which is preliminary data.</text>
</comment>
<dbReference type="InterPro" id="IPR002509">
    <property type="entry name" value="NODB_dom"/>
</dbReference>
<reference evidence="2 3" key="1">
    <citation type="submission" date="2009-06" db="EMBL/GenBank/DDBJ databases">
        <authorList>
            <person name="Dodson R."/>
            <person name="Sebastian Y."/>
            <person name="Madupu R."/>
            <person name="Durkin A.S."/>
            <person name="Torralba M."/>
            <person name="Methe B."/>
            <person name="Sutton G.G."/>
            <person name="Strausberg R.L."/>
            <person name="Nelson K.E."/>
        </authorList>
    </citation>
    <scope>NUCLEOTIDE SEQUENCE [LARGE SCALE GENOMIC DNA]</scope>
    <source>
        <strain evidence="2 3">SK141</strain>
    </source>
</reference>
<evidence type="ECO:0000259" key="1">
    <source>
        <dbReference type="Pfam" id="PF01522"/>
    </source>
</evidence>
<proteinExistence type="predicted"/>
<dbReference type="Proteomes" id="UP000004384">
    <property type="component" value="Unassembled WGS sequence"/>
</dbReference>
<dbReference type="GO" id="GO:0005975">
    <property type="term" value="P:carbohydrate metabolic process"/>
    <property type="evidence" value="ECO:0007669"/>
    <property type="project" value="InterPro"/>
</dbReference>
<dbReference type="GO" id="GO:0016810">
    <property type="term" value="F:hydrolase activity, acting on carbon-nitrogen (but not peptide) bonds"/>
    <property type="evidence" value="ECO:0007669"/>
    <property type="project" value="InterPro"/>
</dbReference>
<protein>
    <submittedName>
        <fullName evidence="2">Polysaccharide deacetylase</fullName>
    </submittedName>
</protein>
<dbReference type="Gene3D" id="3.20.20.370">
    <property type="entry name" value="Glycoside hydrolase/deacetylase"/>
    <property type="match status" value="1"/>
</dbReference>
<evidence type="ECO:0000313" key="2">
    <source>
        <dbReference type="EMBL" id="EET77405.1"/>
    </source>
</evidence>
<dbReference type="AlphaFoldDB" id="C6R9G5"/>
<feature type="domain" description="NodB homology" evidence="1">
    <location>
        <begin position="409"/>
        <end position="514"/>
    </location>
</feature>
<dbReference type="EMBL" id="ACVP01000017">
    <property type="protein sequence ID" value="EET77405.1"/>
    <property type="molecule type" value="Genomic_DNA"/>
</dbReference>